<gene>
    <name evidence="3" type="ORF">KCG48_10830</name>
</gene>
<dbReference type="CDD" id="cd06127">
    <property type="entry name" value="DEDDh"/>
    <property type="match status" value="1"/>
</dbReference>
<dbReference type="AlphaFoldDB" id="A0A941HQS5"/>
<dbReference type="PANTHER" id="PTHR30231">
    <property type="entry name" value="DNA POLYMERASE III SUBUNIT EPSILON"/>
    <property type="match status" value="1"/>
</dbReference>
<evidence type="ECO:0000313" key="3">
    <source>
        <dbReference type="EMBL" id="MBR0576824.1"/>
    </source>
</evidence>
<dbReference type="GO" id="GO:0003677">
    <property type="term" value="F:DNA binding"/>
    <property type="evidence" value="ECO:0007669"/>
    <property type="project" value="InterPro"/>
</dbReference>
<dbReference type="GO" id="GO:0045004">
    <property type="term" value="P:DNA replication proofreading"/>
    <property type="evidence" value="ECO:0007669"/>
    <property type="project" value="TreeGrafter"/>
</dbReference>
<reference evidence="3" key="1">
    <citation type="submission" date="2021-04" db="EMBL/GenBank/DDBJ databases">
        <title>Proteiniclasticum sedimins sp. nov., an obligate anaerobic bacterium isolated from anaerobic sludge.</title>
        <authorList>
            <person name="Liu J."/>
        </authorList>
    </citation>
    <scope>NUCLEOTIDE SEQUENCE</scope>
    <source>
        <strain evidence="3">BAD-10</strain>
    </source>
</reference>
<dbReference type="InterPro" id="IPR013520">
    <property type="entry name" value="Ribonucl_H"/>
</dbReference>
<proteinExistence type="predicted"/>
<dbReference type="RefSeq" id="WP_211802244.1">
    <property type="nucleotide sequence ID" value="NZ_JAGSCS010000015.1"/>
</dbReference>
<dbReference type="SMART" id="SM00479">
    <property type="entry name" value="EXOIII"/>
    <property type="match status" value="1"/>
</dbReference>
<keyword evidence="4" id="KW-1185">Reference proteome</keyword>
<dbReference type="NCBIfam" id="TIGR00573">
    <property type="entry name" value="dnaq"/>
    <property type="match status" value="1"/>
</dbReference>
<dbReference type="PANTHER" id="PTHR30231:SF41">
    <property type="entry name" value="DNA POLYMERASE III SUBUNIT EPSILON"/>
    <property type="match status" value="1"/>
</dbReference>
<dbReference type="SUPFAM" id="SSF53098">
    <property type="entry name" value="Ribonuclease H-like"/>
    <property type="match status" value="1"/>
</dbReference>
<protein>
    <submittedName>
        <fullName evidence="3">3'-5' exonuclease</fullName>
    </submittedName>
</protein>
<comment type="caution">
    <text evidence="3">The sequence shown here is derived from an EMBL/GenBank/DDBJ whole genome shotgun (WGS) entry which is preliminary data.</text>
</comment>
<dbReference type="Pfam" id="PF00929">
    <property type="entry name" value="RNase_T"/>
    <property type="match status" value="1"/>
</dbReference>
<dbReference type="InterPro" id="IPR006054">
    <property type="entry name" value="DnaQ"/>
</dbReference>
<evidence type="ECO:0000259" key="2">
    <source>
        <dbReference type="SMART" id="SM00479"/>
    </source>
</evidence>
<dbReference type="InterPro" id="IPR012337">
    <property type="entry name" value="RNaseH-like_sf"/>
</dbReference>
<evidence type="ECO:0000256" key="1">
    <source>
        <dbReference type="ARBA" id="ARBA00022839"/>
    </source>
</evidence>
<evidence type="ECO:0000313" key="4">
    <source>
        <dbReference type="Proteomes" id="UP000675379"/>
    </source>
</evidence>
<organism evidence="3 4">
    <name type="scientific">Proteiniclasticum sediminis</name>
    <dbReference type="NCBI Taxonomy" id="2804028"/>
    <lineage>
        <taxon>Bacteria</taxon>
        <taxon>Bacillati</taxon>
        <taxon>Bacillota</taxon>
        <taxon>Clostridia</taxon>
        <taxon>Eubacteriales</taxon>
        <taxon>Clostridiaceae</taxon>
        <taxon>Proteiniclasticum</taxon>
    </lineage>
</organism>
<dbReference type="InterPro" id="IPR036397">
    <property type="entry name" value="RNaseH_sf"/>
</dbReference>
<dbReference type="Gene3D" id="3.30.420.10">
    <property type="entry name" value="Ribonuclease H-like superfamily/Ribonuclease H"/>
    <property type="match status" value="1"/>
</dbReference>
<dbReference type="Proteomes" id="UP000675379">
    <property type="component" value="Unassembled WGS sequence"/>
</dbReference>
<name>A0A941HQS5_9CLOT</name>
<keyword evidence="1 3" id="KW-0378">Hydrolase</keyword>
<feature type="domain" description="Exonuclease" evidence="2">
    <location>
        <begin position="12"/>
        <end position="178"/>
    </location>
</feature>
<keyword evidence="1 3" id="KW-0269">Exonuclease</keyword>
<keyword evidence="1 3" id="KW-0540">Nuclease</keyword>
<accession>A0A941HQS5</accession>
<dbReference type="FunFam" id="3.30.420.10:FF:000045">
    <property type="entry name" value="3'-5' exonuclease DinG"/>
    <property type="match status" value="1"/>
</dbReference>
<dbReference type="EMBL" id="JAGSCS010000015">
    <property type="protein sequence ID" value="MBR0576824.1"/>
    <property type="molecule type" value="Genomic_DNA"/>
</dbReference>
<dbReference type="GO" id="GO:0005829">
    <property type="term" value="C:cytosol"/>
    <property type="evidence" value="ECO:0007669"/>
    <property type="project" value="TreeGrafter"/>
</dbReference>
<sequence length="178" mass="20164">MHSPTAIIPHGEFVIVDIETTGFSCEKCSILQISALKVRGGEIVEEYSTYILQDRPIPYFITKLTGITDRHVRKGIPLAQALEGYLRFLGDLPMVGHNVSFDYGFLQHYARQTLGRSIPNMLIDTVRLAKGKVRQVENYKLGTLADYFQIAREGQHMADVDTRITYELIKALSRDEDC</sequence>
<dbReference type="GO" id="GO:0008408">
    <property type="term" value="F:3'-5' exonuclease activity"/>
    <property type="evidence" value="ECO:0007669"/>
    <property type="project" value="TreeGrafter"/>
</dbReference>
<dbReference type="GO" id="GO:0003887">
    <property type="term" value="F:DNA-directed DNA polymerase activity"/>
    <property type="evidence" value="ECO:0007669"/>
    <property type="project" value="InterPro"/>
</dbReference>